<sequence>MTVDTILLSGVVGSTAYGLARAGSDIDRLGLFAAPTERLLGLHRPKESHVSTAPDRTLHEAGKWCRLALGGNPTVMELVWLPEEFYEVRTPLGDELIGIRTSFLSATRVRDAYLGYATQQFRKLLGRGDGPLSAEASRRTAKHARHLKRLCVQGLELYATGRLTVRVEDPEAYHRFGERVADDPTAAASLMRRFEEAFDTTPSVLPPHPDESAAEAWLLRVRRAFYLPGEPIRDGSAA</sequence>
<comment type="caution">
    <text evidence="1">The sequence shown here is derived from an EMBL/GenBank/DDBJ whole genome shotgun (WGS) entry which is preliminary data.</text>
</comment>
<dbReference type="Proteomes" id="UP000788262">
    <property type="component" value="Unassembled WGS sequence"/>
</dbReference>
<protein>
    <submittedName>
        <fullName evidence="1">Nucleotidyltransferase domain-containing protein</fullName>
    </submittedName>
</protein>
<dbReference type="EMBL" id="JAFFZS010000006">
    <property type="protein sequence ID" value="MBN0044453.1"/>
    <property type="molecule type" value="Genomic_DNA"/>
</dbReference>
<dbReference type="RefSeq" id="WP_205382679.1">
    <property type="nucleotide sequence ID" value="NZ_JAFFZS010000006.1"/>
</dbReference>
<accession>A0ABS2VMW9</accession>
<evidence type="ECO:0000313" key="1">
    <source>
        <dbReference type="EMBL" id="MBN0044453.1"/>
    </source>
</evidence>
<keyword evidence="2" id="KW-1185">Reference proteome</keyword>
<dbReference type="PANTHER" id="PTHR34817">
    <property type="entry name" value="NUCLEOTIDYLTRANSFERASE"/>
    <property type="match status" value="1"/>
</dbReference>
<organism evidence="1 2">
    <name type="scientific">Streptomyces actuosus</name>
    <dbReference type="NCBI Taxonomy" id="1885"/>
    <lineage>
        <taxon>Bacteria</taxon>
        <taxon>Bacillati</taxon>
        <taxon>Actinomycetota</taxon>
        <taxon>Actinomycetes</taxon>
        <taxon>Kitasatosporales</taxon>
        <taxon>Streptomycetaceae</taxon>
        <taxon>Streptomyces</taxon>
    </lineage>
</organism>
<proteinExistence type="predicted"/>
<dbReference type="InterPro" id="IPR018775">
    <property type="entry name" value="RlaP"/>
</dbReference>
<name>A0ABS2VMW9_STRAS</name>
<dbReference type="PANTHER" id="PTHR34817:SF1">
    <property type="entry name" value="NUCLEOTIDYLTRANSFERASE"/>
    <property type="match status" value="1"/>
</dbReference>
<gene>
    <name evidence="1" type="ORF">JS756_10065</name>
</gene>
<reference evidence="1 2" key="1">
    <citation type="submission" date="2021-02" db="EMBL/GenBank/DDBJ databases">
        <title>Whole genome sequencing of Streptomyces actuosus VRA1.</title>
        <authorList>
            <person name="Sen G."/>
            <person name="Sen A."/>
        </authorList>
    </citation>
    <scope>NUCLEOTIDE SEQUENCE [LARGE SCALE GENOMIC DNA]</scope>
    <source>
        <strain evidence="1 2">VRA1</strain>
    </source>
</reference>
<dbReference type="Pfam" id="PF10127">
    <property type="entry name" value="RlaP"/>
    <property type="match status" value="1"/>
</dbReference>
<evidence type="ECO:0000313" key="2">
    <source>
        <dbReference type="Proteomes" id="UP000788262"/>
    </source>
</evidence>